<evidence type="ECO:0000256" key="1">
    <source>
        <dbReference type="SAM" id="Phobius"/>
    </source>
</evidence>
<keyword evidence="1" id="KW-1133">Transmembrane helix</keyword>
<feature type="transmembrane region" description="Helical" evidence="1">
    <location>
        <begin position="98"/>
        <end position="116"/>
    </location>
</feature>
<feature type="transmembrane region" description="Helical" evidence="1">
    <location>
        <begin position="6"/>
        <end position="28"/>
    </location>
</feature>
<evidence type="ECO:0000313" key="3">
    <source>
        <dbReference type="EMBL" id="PIZ87448.1"/>
    </source>
</evidence>
<gene>
    <name evidence="3" type="ORF">COX92_01195</name>
</gene>
<reference evidence="4" key="1">
    <citation type="submission" date="2017-09" db="EMBL/GenBank/DDBJ databases">
        <title>Depth-based differentiation of microbial function through sediment-hosted aquifers and enrichment of novel symbionts in the deep terrestrial subsurface.</title>
        <authorList>
            <person name="Probst A.J."/>
            <person name="Ladd B."/>
            <person name="Jarett J.K."/>
            <person name="Geller-Mcgrath D.E."/>
            <person name="Sieber C.M.K."/>
            <person name="Emerson J.B."/>
            <person name="Anantharaman K."/>
            <person name="Thomas B.C."/>
            <person name="Malmstrom R."/>
            <person name="Stieglmeier M."/>
            <person name="Klingl A."/>
            <person name="Woyke T."/>
            <person name="Ryan C.M."/>
            <person name="Banfield J.F."/>
        </authorList>
    </citation>
    <scope>NUCLEOTIDE SEQUENCE [LARGE SCALE GENOMIC DNA]</scope>
</reference>
<feature type="transmembrane region" description="Helical" evidence="1">
    <location>
        <begin position="73"/>
        <end position="92"/>
    </location>
</feature>
<dbReference type="EMBL" id="PFOZ01000024">
    <property type="protein sequence ID" value="PIZ87448.1"/>
    <property type="molecule type" value="Genomic_DNA"/>
</dbReference>
<dbReference type="GO" id="GO:0004190">
    <property type="term" value="F:aspartic-type endopeptidase activity"/>
    <property type="evidence" value="ECO:0007669"/>
    <property type="project" value="TreeGrafter"/>
</dbReference>
<organism evidence="3 4">
    <name type="scientific">Candidatus Nealsonbacteria bacterium CG_4_10_14_0_2_um_filter_40_15</name>
    <dbReference type="NCBI Taxonomy" id="1974682"/>
    <lineage>
        <taxon>Bacteria</taxon>
        <taxon>Candidatus Nealsoniibacteriota</taxon>
    </lineage>
</organism>
<feature type="domain" description="Prepilin peptidase A24 N-terminal" evidence="2">
    <location>
        <begin position="12"/>
        <end position="93"/>
    </location>
</feature>
<protein>
    <submittedName>
        <fullName evidence="3">Prepilin peptidase</fullName>
    </submittedName>
</protein>
<dbReference type="PANTHER" id="PTHR30487">
    <property type="entry name" value="TYPE 4 PREPILIN-LIKE PROTEINS LEADER PEPTIDE-PROCESSING ENZYME"/>
    <property type="match status" value="1"/>
</dbReference>
<dbReference type="InterPro" id="IPR050882">
    <property type="entry name" value="Prepilin_peptidase/N-MTase"/>
</dbReference>
<comment type="caution">
    <text evidence="3">The sequence shown here is derived from an EMBL/GenBank/DDBJ whole genome shotgun (WGS) entry which is preliminary data.</text>
</comment>
<dbReference type="Proteomes" id="UP000229166">
    <property type="component" value="Unassembled WGS sequence"/>
</dbReference>
<sequence length="135" mass="15678">MPDLFYSTAVFIFGLIAGSFLNCVIYRLEQGQSFLKGRSYCPLCKHTLSWQDLVPVLSFLFLRGKCRYCRQKISLQYPLVELATGILFVLIFLFAFNFLYYLIMGCFLIIIFVYDLKHYIIPDSVIYPAILISVI</sequence>
<dbReference type="GO" id="GO:0006465">
    <property type="term" value="P:signal peptide processing"/>
    <property type="evidence" value="ECO:0007669"/>
    <property type="project" value="TreeGrafter"/>
</dbReference>
<dbReference type="AlphaFoldDB" id="A0A2M7UUL9"/>
<keyword evidence="1" id="KW-0812">Transmembrane</keyword>
<accession>A0A2M7UUL9</accession>
<feature type="non-terminal residue" evidence="3">
    <location>
        <position position="135"/>
    </location>
</feature>
<dbReference type="PANTHER" id="PTHR30487:SF0">
    <property type="entry name" value="PREPILIN LEADER PEPTIDASE_N-METHYLTRANSFERASE-RELATED"/>
    <property type="match status" value="1"/>
</dbReference>
<name>A0A2M7UUL9_9BACT</name>
<proteinExistence type="predicted"/>
<dbReference type="GO" id="GO:0005886">
    <property type="term" value="C:plasma membrane"/>
    <property type="evidence" value="ECO:0007669"/>
    <property type="project" value="TreeGrafter"/>
</dbReference>
<evidence type="ECO:0000259" key="2">
    <source>
        <dbReference type="Pfam" id="PF06750"/>
    </source>
</evidence>
<dbReference type="InterPro" id="IPR010627">
    <property type="entry name" value="Prepilin_pept_A24_N"/>
</dbReference>
<dbReference type="Pfam" id="PF06750">
    <property type="entry name" value="A24_N_bact"/>
    <property type="match status" value="1"/>
</dbReference>
<evidence type="ECO:0000313" key="4">
    <source>
        <dbReference type="Proteomes" id="UP000229166"/>
    </source>
</evidence>
<keyword evidence="1" id="KW-0472">Membrane</keyword>